<evidence type="ECO:0000256" key="7">
    <source>
        <dbReference type="ARBA" id="ARBA00022840"/>
    </source>
</evidence>
<name>A0ABT1E385_9ACTN</name>
<dbReference type="InterPro" id="IPR011712">
    <property type="entry name" value="Sig_transdc_His_kin_sub3_dim/P"/>
</dbReference>
<comment type="catalytic activity">
    <reaction evidence="1">
        <text>ATP + protein L-histidine = ADP + protein N-phospho-L-histidine.</text>
        <dbReference type="EC" id="2.7.13.3"/>
    </reaction>
</comment>
<evidence type="ECO:0000313" key="12">
    <source>
        <dbReference type="Proteomes" id="UP001523369"/>
    </source>
</evidence>
<evidence type="ECO:0000256" key="3">
    <source>
        <dbReference type="ARBA" id="ARBA00022553"/>
    </source>
</evidence>
<keyword evidence="9" id="KW-0812">Transmembrane</keyword>
<gene>
    <name evidence="11" type="ORF">M1L60_44015</name>
</gene>
<evidence type="ECO:0000313" key="11">
    <source>
        <dbReference type="EMBL" id="MCO8277568.1"/>
    </source>
</evidence>
<feature type="transmembrane region" description="Helical" evidence="9">
    <location>
        <begin position="103"/>
        <end position="121"/>
    </location>
</feature>
<dbReference type="InterPro" id="IPR036890">
    <property type="entry name" value="HATPase_C_sf"/>
</dbReference>
<dbReference type="PANTHER" id="PTHR24421">
    <property type="entry name" value="NITRATE/NITRITE SENSOR PROTEIN NARX-RELATED"/>
    <property type="match status" value="1"/>
</dbReference>
<feature type="transmembrane region" description="Helical" evidence="9">
    <location>
        <begin position="12"/>
        <end position="31"/>
    </location>
</feature>
<dbReference type="Gene3D" id="1.20.5.1930">
    <property type="match status" value="1"/>
</dbReference>
<keyword evidence="9" id="KW-0472">Membrane</keyword>
<dbReference type="Gene3D" id="3.30.565.10">
    <property type="entry name" value="Histidine kinase-like ATPase, C-terminal domain"/>
    <property type="match status" value="1"/>
</dbReference>
<evidence type="ECO:0000256" key="9">
    <source>
        <dbReference type="SAM" id="Phobius"/>
    </source>
</evidence>
<evidence type="ECO:0000256" key="8">
    <source>
        <dbReference type="ARBA" id="ARBA00023012"/>
    </source>
</evidence>
<feature type="domain" description="Signal transduction histidine kinase subgroup 3 dimerisation and phosphoacceptor" evidence="10">
    <location>
        <begin position="181"/>
        <end position="248"/>
    </location>
</feature>
<dbReference type="RefSeq" id="WP_253243582.1">
    <property type="nucleotide sequence ID" value="NZ_JAMYJR010000060.1"/>
</dbReference>
<keyword evidence="4" id="KW-0808">Transferase</keyword>
<dbReference type="GO" id="GO:0016301">
    <property type="term" value="F:kinase activity"/>
    <property type="evidence" value="ECO:0007669"/>
    <property type="project" value="UniProtKB-KW"/>
</dbReference>
<dbReference type="InterPro" id="IPR050482">
    <property type="entry name" value="Sensor_HK_TwoCompSys"/>
</dbReference>
<evidence type="ECO:0000256" key="2">
    <source>
        <dbReference type="ARBA" id="ARBA00012438"/>
    </source>
</evidence>
<sequence length="384" mass="40623">MSTWMATCKRTFVRPLVVDVMLAGLLTGAVVTKAGGLSSPHDVVVAVCALAAGLLRRVQPMLALVAATAIAVVALVNDVHNPGVLAAVGIVTYWISERTDRRKGVLCAIAAASTFYLAGVLKTGADWWSFDALAIFAWIFLAAAAGEAVRTHKAYLKEVEQRAHSAEQTREEEAERRVLAERVRIARELHDVVAHHIAVISVQAGAAAHVLHRRPDQAVSVLEHIREASDNVLKEIQSVVGVLRNPGELDPTEPVPGLDRLPDLLDALGKSGFTVRHRCSGTPRELPAVVDLAAYRIAQEALTNAQRHGAGGARLHVGFEPGEVTVEVVNDIRPGEPAAGSGYGLLGMRERASAAGGEFTAAPTGDGRFLVRAVMPAPAAVVPA</sequence>
<proteinExistence type="predicted"/>
<dbReference type="EC" id="2.7.13.3" evidence="2"/>
<keyword evidence="3" id="KW-0597">Phosphoprotein</keyword>
<evidence type="ECO:0000256" key="6">
    <source>
        <dbReference type="ARBA" id="ARBA00022777"/>
    </source>
</evidence>
<keyword evidence="6 11" id="KW-0418">Kinase</keyword>
<keyword evidence="5" id="KW-0547">Nucleotide-binding</keyword>
<organism evidence="11 12">
    <name type="scientific">Paractinoplanes aksuensis</name>
    <dbReference type="NCBI Taxonomy" id="2939490"/>
    <lineage>
        <taxon>Bacteria</taxon>
        <taxon>Bacillati</taxon>
        <taxon>Actinomycetota</taxon>
        <taxon>Actinomycetes</taxon>
        <taxon>Micromonosporales</taxon>
        <taxon>Micromonosporaceae</taxon>
        <taxon>Paractinoplanes</taxon>
    </lineage>
</organism>
<feature type="transmembrane region" description="Helical" evidence="9">
    <location>
        <begin position="79"/>
        <end position="96"/>
    </location>
</feature>
<protein>
    <recommendedName>
        <fullName evidence="2">histidine kinase</fullName>
        <ecNumber evidence="2">2.7.13.3</ecNumber>
    </recommendedName>
</protein>
<evidence type="ECO:0000256" key="5">
    <source>
        <dbReference type="ARBA" id="ARBA00022741"/>
    </source>
</evidence>
<reference evidence="11 12" key="1">
    <citation type="submission" date="2022-06" db="EMBL/GenBank/DDBJ databases">
        <title>New Species of the Genus Actinoplanes, ActinopZanes ferrugineus.</title>
        <authorList>
            <person name="Ding P."/>
        </authorList>
    </citation>
    <scope>NUCLEOTIDE SEQUENCE [LARGE SCALE GENOMIC DNA]</scope>
    <source>
        <strain evidence="11 12">TRM88003</strain>
    </source>
</reference>
<dbReference type="PANTHER" id="PTHR24421:SF10">
    <property type="entry name" value="NITRATE_NITRITE SENSOR PROTEIN NARQ"/>
    <property type="match status" value="1"/>
</dbReference>
<keyword evidence="8" id="KW-0902">Two-component regulatory system</keyword>
<evidence type="ECO:0000256" key="4">
    <source>
        <dbReference type="ARBA" id="ARBA00022679"/>
    </source>
</evidence>
<dbReference type="Pfam" id="PF07730">
    <property type="entry name" value="HisKA_3"/>
    <property type="match status" value="1"/>
</dbReference>
<dbReference type="SUPFAM" id="SSF55874">
    <property type="entry name" value="ATPase domain of HSP90 chaperone/DNA topoisomerase II/histidine kinase"/>
    <property type="match status" value="1"/>
</dbReference>
<keyword evidence="9" id="KW-1133">Transmembrane helix</keyword>
<keyword evidence="7" id="KW-0067">ATP-binding</keyword>
<comment type="caution">
    <text evidence="11">The sequence shown here is derived from an EMBL/GenBank/DDBJ whole genome shotgun (WGS) entry which is preliminary data.</text>
</comment>
<keyword evidence="12" id="KW-1185">Reference proteome</keyword>
<evidence type="ECO:0000259" key="10">
    <source>
        <dbReference type="Pfam" id="PF07730"/>
    </source>
</evidence>
<accession>A0ABT1E385</accession>
<feature type="transmembrane region" description="Helical" evidence="9">
    <location>
        <begin position="127"/>
        <end position="149"/>
    </location>
</feature>
<evidence type="ECO:0000256" key="1">
    <source>
        <dbReference type="ARBA" id="ARBA00000085"/>
    </source>
</evidence>
<dbReference type="Proteomes" id="UP001523369">
    <property type="component" value="Unassembled WGS sequence"/>
</dbReference>
<dbReference type="CDD" id="cd16917">
    <property type="entry name" value="HATPase_UhpB-NarQ-NarX-like"/>
    <property type="match status" value="1"/>
</dbReference>
<dbReference type="EMBL" id="JAMYJR010000060">
    <property type="protein sequence ID" value="MCO8277568.1"/>
    <property type="molecule type" value="Genomic_DNA"/>
</dbReference>